<sequence>SHSQLDVCGQAGYNTRIVGGQSAAPGSWPWQIGVFKNGFLLCGGSLITSEWFVTAAQCFPSNDTSNLLVFLGSQTLLSLSPYRVFRTVTQIISHPDFNPATLDNDIALVRLSSPVNFTTHVLPVCLAASGSTFYNGTDAWVTGWGNTCVSSVPPPVPYNLREVDVPVVGNRQCNCDYGVGTITDNMMCAGSPAGGKGTCQGDGGGPLVSKQGGRWIQGGIVSFGIACVVPHLPGVYTRVSQYQSWISSQVASEQPGFVNFTSTGTDGDLTVTCLSSLPPVTILSPSTINSNSITPTILTPTSVAPPTFAPSTVTSTTFAPTTISSSSINPTTVAPPTFAPTCIAPPTLTPTTTATRECMSRVCDSLHRF</sequence>
<dbReference type="Ensembl" id="ENSMALT00000008888.1">
    <property type="protein sequence ID" value="ENSMALP00000008706.1"/>
    <property type="gene ID" value="ENSMALG00000006196.1"/>
</dbReference>
<keyword evidence="5" id="KW-1015">Disulfide bond</keyword>
<proteinExistence type="predicted"/>
<evidence type="ECO:0000256" key="6">
    <source>
        <dbReference type="ARBA" id="ARBA00023180"/>
    </source>
</evidence>
<dbReference type="GO" id="GO:0006508">
    <property type="term" value="P:proteolysis"/>
    <property type="evidence" value="ECO:0007669"/>
    <property type="project" value="UniProtKB-KW"/>
</dbReference>
<dbReference type="InterPro" id="IPR009003">
    <property type="entry name" value="Peptidase_S1_PA"/>
</dbReference>
<dbReference type="PROSITE" id="PS50240">
    <property type="entry name" value="TRYPSIN_DOM"/>
    <property type="match status" value="1"/>
</dbReference>
<keyword evidence="9" id="KW-1185">Reference proteome</keyword>
<dbReference type="PANTHER" id="PTHR24253">
    <property type="entry name" value="TRANSMEMBRANE PROTEASE SERINE"/>
    <property type="match status" value="1"/>
</dbReference>
<evidence type="ECO:0000259" key="7">
    <source>
        <dbReference type="PROSITE" id="PS50240"/>
    </source>
</evidence>
<protein>
    <recommendedName>
        <fullName evidence="7">Peptidase S1 domain-containing protein</fullName>
    </recommendedName>
</protein>
<dbReference type="Gene3D" id="2.40.10.10">
    <property type="entry name" value="Trypsin-like serine proteases"/>
    <property type="match status" value="1"/>
</dbReference>
<dbReference type="STRING" id="43700.ENSMALP00000008706"/>
<keyword evidence="4" id="KW-0720">Serine protease</keyword>
<evidence type="ECO:0000256" key="3">
    <source>
        <dbReference type="ARBA" id="ARBA00022801"/>
    </source>
</evidence>
<organism evidence="8 9">
    <name type="scientific">Monopterus albus</name>
    <name type="common">Swamp eel</name>
    <dbReference type="NCBI Taxonomy" id="43700"/>
    <lineage>
        <taxon>Eukaryota</taxon>
        <taxon>Metazoa</taxon>
        <taxon>Chordata</taxon>
        <taxon>Craniata</taxon>
        <taxon>Vertebrata</taxon>
        <taxon>Euteleostomi</taxon>
        <taxon>Actinopterygii</taxon>
        <taxon>Neopterygii</taxon>
        <taxon>Teleostei</taxon>
        <taxon>Neoteleostei</taxon>
        <taxon>Acanthomorphata</taxon>
        <taxon>Anabantaria</taxon>
        <taxon>Synbranchiformes</taxon>
        <taxon>Synbranchidae</taxon>
        <taxon>Monopterus</taxon>
    </lineage>
</organism>
<evidence type="ECO:0000313" key="8">
    <source>
        <dbReference type="Ensembl" id="ENSMALP00000008706.1"/>
    </source>
</evidence>
<reference evidence="8" key="2">
    <citation type="submission" date="2025-09" db="UniProtKB">
        <authorList>
            <consortium name="Ensembl"/>
        </authorList>
    </citation>
    <scope>IDENTIFICATION</scope>
</reference>
<dbReference type="GO" id="GO:0004252">
    <property type="term" value="F:serine-type endopeptidase activity"/>
    <property type="evidence" value="ECO:0007669"/>
    <property type="project" value="InterPro"/>
</dbReference>
<dbReference type="Pfam" id="PF00089">
    <property type="entry name" value="Trypsin"/>
    <property type="match status" value="1"/>
</dbReference>
<dbReference type="PANTHER" id="PTHR24253:SF144">
    <property type="entry name" value="CHYMOTRYPSIN-LIKE PROTEASE CTRL-1-RELATED"/>
    <property type="match status" value="1"/>
</dbReference>
<name>A0A3Q3QBE8_MONAL</name>
<dbReference type="AlphaFoldDB" id="A0A3Q3QBE8"/>
<reference evidence="8" key="1">
    <citation type="submission" date="2025-08" db="UniProtKB">
        <authorList>
            <consortium name="Ensembl"/>
        </authorList>
    </citation>
    <scope>IDENTIFICATION</scope>
</reference>
<accession>A0A3Q3QBE8</accession>
<evidence type="ECO:0000256" key="2">
    <source>
        <dbReference type="ARBA" id="ARBA00022729"/>
    </source>
</evidence>
<dbReference type="InterPro" id="IPR001314">
    <property type="entry name" value="Peptidase_S1A"/>
</dbReference>
<evidence type="ECO:0000256" key="1">
    <source>
        <dbReference type="ARBA" id="ARBA00022670"/>
    </source>
</evidence>
<dbReference type="InterPro" id="IPR001254">
    <property type="entry name" value="Trypsin_dom"/>
</dbReference>
<dbReference type="Proteomes" id="UP000261600">
    <property type="component" value="Unplaced"/>
</dbReference>
<dbReference type="CDD" id="cd00190">
    <property type="entry name" value="Tryp_SPc"/>
    <property type="match status" value="1"/>
</dbReference>
<dbReference type="InterPro" id="IPR043504">
    <property type="entry name" value="Peptidase_S1_PA_chymotrypsin"/>
</dbReference>
<evidence type="ECO:0000256" key="5">
    <source>
        <dbReference type="ARBA" id="ARBA00023157"/>
    </source>
</evidence>
<keyword evidence="2" id="KW-0732">Signal</keyword>
<dbReference type="PRINTS" id="PR00722">
    <property type="entry name" value="CHYMOTRYPSIN"/>
</dbReference>
<keyword evidence="3" id="KW-0378">Hydrolase</keyword>
<dbReference type="SMART" id="SM00020">
    <property type="entry name" value="Tryp_SPc"/>
    <property type="match status" value="1"/>
</dbReference>
<keyword evidence="6" id="KW-0325">Glycoprotein</keyword>
<feature type="domain" description="Peptidase S1" evidence="7">
    <location>
        <begin position="17"/>
        <end position="251"/>
    </location>
</feature>
<keyword evidence="1" id="KW-0645">Protease</keyword>
<dbReference type="SUPFAM" id="SSF50494">
    <property type="entry name" value="Trypsin-like serine proteases"/>
    <property type="match status" value="1"/>
</dbReference>
<dbReference type="FunFam" id="2.40.10.10:FF:000024">
    <property type="entry name" value="Serine protease 53"/>
    <property type="match status" value="1"/>
</dbReference>
<evidence type="ECO:0000256" key="4">
    <source>
        <dbReference type="ARBA" id="ARBA00022825"/>
    </source>
</evidence>
<evidence type="ECO:0000313" key="9">
    <source>
        <dbReference type="Proteomes" id="UP000261600"/>
    </source>
</evidence>